<evidence type="ECO:0000259" key="4">
    <source>
        <dbReference type="SMART" id="SM00906"/>
    </source>
</evidence>
<evidence type="ECO:0000313" key="5">
    <source>
        <dbReference type="EMBL" id="KPM42527.1"/>
    </source>
</evidence>
<dbReference type="PANTHER" id="PTHR31001">
    <property type="entry name" value="UNCHARACTERIZED TRANSCRIPTIONAL REGULATORY PROTEIN"/>
    <property type="match status" value="1"/>
</dbReference>
<reference evidence="5 6" key="1">
    <citation type="submission" date="2015-09" db="EMBL/GenBank/DDBJ databases">
        <title>Draft genome of a European isolate of the apple canker pathogen Neonectria ditissima.</title>
        <authorList>
            <person name="Gomez-Cortecero A."/>
            <person name="Harrison R.J."/>
            <person name="Armitage A.D."/>
        </authorList>
    </citation>
    <scope>NUCLEOTIDE SEQUENCE [LARGE SCALE GENOMIC DNA]</scope>
    <source>
        <strain evidence="5 6">R09/05</strain>
    </source>
</reference>
<evidence type="ECO:0000256" key="1">
    <source>
        <dbReference type="ARBA" id="ARBA00004123"/>
    </source>
</evidence>
<evidence type="ECO:0000313" key="6">
    <source>
        <dbReference type="Proteomes" id="UP000050424"/>
    </source>
</evidence>
<dbReference type="PANTHER" id="PTHR31001:SF49">
    <property type="entry name" value="ZN(II)2CYS6 TRANSCRIPTION FACTOR (EUROFUNG)"/>
    <property type="match status" value="1"/>
</dbReference>
<feature type="domain" description="Xylanolytic transcriptional activator regulatory" evidence="4">
    <location>
        <begin position="233"/>
        <end position="307"/>
    </location>
</feature>
<dbReference type="Proteomes" id="UP000050424">
    <property type="component" value="Unassembled WGS sequence"/>
</dbReference>
<dbReference type="OrthoDB" id="9996127at2759"/>
<comment type="caution">
    <text evidence="5">The sequence shown here is derived from an EMBL/GenBank/DDBJ whole genome shotgun (WGS) entry which is preliminary data.</text>
</comment>
<dbReference type="AlphaFoldDB" id="A0A0P7BNX6"/>
<evidence type="ECO:0000256" key="3">
    <source>
        <dbReference type="SAM" id="MobiDB-lite"/>
    </source>
</evidence>
<dbReference type="GO" id="GO:0003677">
    <property type="term" value="F:DNA binding"/>
    <property type="evidence" value="ECO:0007669"/>
    <property type="project" value="InterPro"/>
</dbReference>
<dbReference type="GO" id="GO:0005634">
    <property type="term" value="C:nucleus"/>
    <property type="evidence" value="ECO:0007669"/>
    <property type="project" value="UniProtKB-SubCell"/>
</dbReference>
<feature type="region of interest" description="Disordered" evidence="3">
    <location>
        <begin position="1"/>
        <end position="25"/>
    </location>
</feature>
<proteinExistence type="predicted"/>
<dbReference type="Pfam" id="PF04082">
    <property type="entry name" value="Fungal_trans"/>
    <property type="match status" value="1"/>
</dbReference>
<dbReference type="GO" id="GO:0008270">
    <property type="term" value="F:zinc ion binding"/>
    <property type="evidence" value="ECO:0007669"/>
    <property type="project" value="InterPro"/>
</dbReference>
<accession>A0A0P7BNX6</accession>
<dbReference type="CDD" id="cd12148">
    <property type="entry name" value="fungal_TF_MHR"/>
    <property type="match status" value="1"/>
</dbReference>
<feature type="compositionally biased region" description="Polar residues" evidence="3">
    <location>
        <begin position="8"/>
        <end position="20"/>
    </location>
</feature>
<keyword evidence="2" id="KW-0539">Nucleus</keyword>
<name>A0A0P7BNX6_9HYPO</name>
<comment type="subcellular location">
    <subcellularLocation>
        <location evidence="1">Nucleus</location>
    </subcellularLocation>
</comment>
<protein>
    <recommendedName>
        <fullName evidence="4">Xylanolytic transcriptional activator regulatory domain-containing protein</fullName>
    </recommendedName>
</protein>
<dbReference type="InterPro" id="IPR007219">
    <property type="entry name" value="XnlR_reg_dom"/>
</dbReference>
<evidence type="ECO:0000256" key="2">
    <source>
        <dbReference type="ARBA" id="ARBA00023242"/>
    </source>
</evidence>
<keyword evidence="6" id="KW-1185">Reference proteome</keyword>
<dbReference type="SMART" id="SM00906">
    <property type="entry name" value="Fungal_trans"/>
    <property type="match status" value="1"/>
</dbReference>
<gene>
    <name evidence="5" type="ORF">AK830_g4060</name>
</gene>
<dbReference type="InterPro" id="IPR050613">
    <property type="entry name" value="Sec_Metabolite_Reg"/>
</dbReference>
<organism evidence="5 6">
    <name type="scientific">Neonectria ditissima</name>
    <dbReference type="NCBI Taxonomy" id="78410"/>
    <lineage>
        <taxon>Eukaryota</taxon>
        <taxon>Fungi</taxon>
        <taxon>Dikarya</taxon>
        <taxon>Ascomycota</taxon>
        <taxon>Pezizomycotina</taxon>
        <taxon>Sordariomycetes</taxon>
        <taxon>Hypocreomycetidae</taxon>
        <taxon>Hypocreales</taxon>
        <taxon>Nectriaceae</taxon>
        <taxon>Neonectria</taxon>
    </lineage>
</organism>
<dbReference type="GO" id="GO:0006351">
    <property type="term" value="P:DNA-templated transcription"/>
    <property type="evidence" value="ECO:0007669"/>
    <property type="project" value="InterPro"/>
</dbReference>
<sequence>MDGKHQDAAQSGNSEQQLGSAEQPEEVVHGLPMNEPVGRMHFSGSQTSYLSDEHWAAVLDDIAEVKEFFEQHEASEVHSEANSTSSIGPELLFSSFEPPTQEDILSSMPHRLIVDRLISRYFNSEDGASVIIHTPTFQKEYDRFWEDPAATPVIWVGALYSIMATATIFSLHSVQGIPEAVNEKRNTALLYKHRVVQCLRLSDYTRPVPYTLETLIAYFSLEYSLNREAQLGIWLVFGVIIRLALRMGYHRDPGHYPEISAFDGEMRRRVWATLLPLDILTSGQIGLPWMIKLSLVDTQSPRNLLDGDFNEETSILPSARPSSELTPVSYTIIKGRLAAVLGQISDLTSAARPIRYEDVRDMDRLLLATHSSMPPGLQMRPIQSSIMDSPSLIMKRFNLDLLHQKARCILHRKFMVLAWADSQYHESRQACVKAALQILQHQNAIHSETQSGGLLEAGKWMVSSLTTHDFLLAAMILCLDLDHRRQTRGQCDDRQQMTDAGFLETQENELLGALETSRKIWNASSHSSEALKAFQVLGIMLGKLGSNTTFLENQAHGITQTSEVIDQQPISQSAPFHLEQDIPARFEPGNYLTGSPERDIEGLMDLEGGVDWNCEYG</sequence>
<dbReference type="EMBL" id="LKCW01000047">
    <property type="protein sequence ID" value="KPM42527.1"/>
    <property type="molecule type" value="Genomic_DNA"/>
</dbReference>